<dbReference type="eggNOG" id="ENOG502SBFF">
    <property type="taxonomic scope" value="Eukaryota"/>
</dbReference>
<feature type="compositionally biased region" description="Basic and acidic residues" evidence="1">
    <location>
        <begin position="163"/>
        <end position="177"/>
    </location>
</feature>
<dbReference type="STRING" id="660122.C7YL15"/>
<sequence length="177" mass="20254">MMVLAMQEVPRTGPDQYQGRDYSWVDGALHQRHRQRAPLRLANDMHKDDPHDLSLIRTSERCVLASFTEKWSPRLVAAINDHHVKVAKIDGEFIWHSHPDSEEVFYLLSGKLKMEIEGQDPVIMNEGDMFVVPKGVQHRPVAENATIMMIEHESTVNTGDQTDSERTKQVQDARVDS</sequence>
<evidence type="ECO:0000313" key="3">
    <source>
        <dbReference type="EMBL" id="EEU47175.1"/>
    </source>
</evidence>
<dbReference type="InterPro" id="IPR014710">
    <property type="entry name" value="RmlC-like_jellyroll"/>
</dbReference>
<dbReference type="RefSeq" id="XP_003052888.1">
    <property type="nucleotide sequence ID" value="XM_003052842.1"/>
</dbReference>
<reference evidence="3 4" key="1">
    <citation type="journal article" date="2009" name="PLoS Genet.">
        <title>The genome of Nectria haematococca: contribution of supernumerary chromosomes to gene expansion.</title>
        <authorList>
            <person name="Coleman J.J."/>
            <person name="Rounsley S.D."/>
            <person name="Rodriguez-Carres M."/>
            <person name="Kuo A."/>
            <person name="Wasmann C.C."/>
            <person name="Grimwood J."/>
            <person name="Schmutz J."/>
            <person name="Taga M."/>
            <person name="White G.J."/>
            <person name="Zhou S."/>
            <person name="Schwartz D.C."/>
            <person name="Freitag M."/>
            <person name="Ma L.J."/>
            <person name="Danchin E.G."/>
            <person name="Henrissat B."/>
            <person name="Coutinho P.M."/>
            <person name="Nelson D.R."/>
            <person name="Straney D."/>
            <person name="Napoli C.A."/>
            <person name="Barker B.M."/>
            <person name="Gribskov M."/>
            <person name="Rep M."/>
            <person name="Kroken S."/>
            <person name="Molnar I."/>
            <person name="Rensing C."/>
            <person name="Kennell J.C."/>
            <person name="Zamora J."/>
            <person name="Farman M.L."/>
            <person name="Selker E.U."/>
            <person name="Salamov A."/>
            <person name="Shapiro H."/>
            <person name="Pangilinan J."/>
            <person name="Lindquist E."/>
            <person name="Lamers C."/>
            <person name="Grigoriev I.V."/>
            <person name="Geiser D.M."/>
            <person name="Covert S.F."/>
            <person name="Temporini E."/>
            <person name="Vanetten H.D."/>
        </authorList>
    </citation>
    <scope>NUCLEOTIDE SEQUENCE [LARGE SCALE GENOMIC DNA]</scope>
    <source>
        <strain evidence="4">ATCC MYA-4622 / CBS 123669 / FGSC 9596 / NRRL 45880 / 77-13-4</strain>
    </source>
</reference>
<dbReference type="EMBL" id="GG698897">
    <property type="protein sequence ID" value="EEU47175.1"/>
    <property type="molecule type" value="Genomic_DNA"/>
</dbReference>
<dbReference type="AlphaFoldDB" id="C7YL15"/>
<evidence type="ECO:0000313" key="4">
    <source>
        <dbReference type="Proteomes" id="UP000005206"/>
    </source>
</evidence>
<dbReference type="PANTHER" id="PTHR36114:SF1">
    <property type="entry name" value="16.7 KDA PROTEIN IN WHIE LOCUS"/>
    <property type="match status" value="1"/>
</dbReference>
<dbReference type="HOGENOM" id="CLU_1518282_0_0_1"/>
<dbReference type="PROSITE" id="PS00725">
    <property type="entry name" value="GERMIN"/>
    <property type="match status" value="1"/>
</dbReference>
<dbReference type="PANTHER" id="PTHR36114">
    <property type="entry name" value="16.7 KDA PROTEIN IN WHIE LOCUS"/>
    <property type="match status" value="1"/>
</dbReference>
<feature type="region of interest" description="Disordered" evidence="1">
    <location>
        <begin position="155"/>
        <end position="177"/>
    </location>
</feature>
<proteinExistence type="predicted"/>
<dbReference type="GeneID" id="9671419"/>
<organism evidence="3 4">
    <name type="scientific">Fusarium vanettenii (strain ATCC MYA-4622 / CBS 123669 / FGSC 9596 / NRRL 45880 / 77-13-4)</name>
    <name type="common">Fusarium solani subsp. pisi</name>
    <dbReference type="NCBI Taxonomy" id="660122"/>
    <lineage>
        <taxon>Eukaryota</taxon>
        <taxon>Fungi</taxon>
        <taxon>Dikarya</taxon>
        <taxon>Ascomycota</taxon>
        <taxon>Pezizomycotina</taxon>
        <taxon>Sordariomycetes</taxon>
        <taxon>Hypocreomycetidae</taxon>
        <taxon>Hypocreales</taxon>
        <taxon>Nectriaceae</taxon>
        <taxon>Fusarium</taxon>
        <taxon>Fusarium solani species complex</taxon>
        <taxon>Fusarium vanettenii</taxon>
    </lineage>
</organism>
<keyword evidence="4" id="KW-1185">Reference proteome</keyword>
<evidence type="ECO:0000259" key="2">
    <source>
        <dbReference type="Pfam" id="PF07883"/>
    </source>
</evidence>
<dbReference type="CDD" id="cd02226">
    <property type="entry name" value="cupin_YdbB-like"/>
    <property type="match status" value="1"/>
</dbReference>
<dbReference type="Proteomes" id="UP000005206">
    <property type="component" value="Chromosome 3"/>
</dbReference>
<dbReference type="InterPro" id="IPR011051">
    <property type="entry name" value="RmlC_Cupin_sf"/>
</dbReference>
<dbReference type="InterPro" id="IPR013096">
    <property type="entry name" value="Cupin_2"/>
</dbReference>
<dbReference type="VEuPathDB" id="FungiDB:NECHADRAFT_77368"/>
<dbReference type="KEGG" id="nhe:NECHADRAFT_77368"/>
<evidence type="ECO:0000256" key="1">
    <source>
        <dbReference type="SAM" id="MobiDB-lite"/>
    </source>
</evidence>
<feature type="domain" description="Cupin type-2" evidence="2">
    <location>
        <begin position="90"/>
        <end position="144"/>
    </location>
</feature>
<dbReference type="InterPro" id="IPR052044">
    <property type="entry name" value="PKS_Associated_Protein"/>
</dbReference>
<name>C7YL15_FUSV7</name>
<dbReference type="InParanoid" id="C7YL15"/>
<gene>
    <name evidence="3" type="ORF">NECHADRAFT_77368</name>
</gene>
<dbReference type="SUPFAM" id="SSF51182">
    <property type="entry name" value="RmlC-like cupins"/>
    <property type="match status" value="1"/>
</dbReference>
<accession>C7YL15</accession>
<dbReference type="OMA" id="QGEFVWH"/>
<dbReference type="GO" id="GO:0030145">
    <property type="term" value="F:manganese ion binding"/>
    <property type="evidence" value="ECO:0007669"/>
    <property type="project" value="InterPro"/>
</dbReference>
<protein>
    <recommendedName>
        <fullName evidence="2">Cupin type-2 domain-containing protein</fullName>
    </recommendedName>
</protein>
<dbReference type="InterPro" id="IPR019780">
    <property type="entry name" value="Germin_Mn-BS"/>
</dbReference>
<dbReference type="Gene3D" id="2.60.120.10">
    <property type="entry name" value="Jelly Rolls"/>
    <property type="match status" value="1"/>
</dbReference>
<dbReference type="OrthoDB" id="204928at2759"/>
<dbReference type="Pfam" id="PF07883">
    <property type="entry name" value="Cupin_2"/>
    <property type="match status" value="1"/>
</dbReference>